<keyword evidence="5 8" id="KW-1133">Transmembrane helix</keyword>
<dbReference type="PROSITE" id="PS50929">
    <property type="entry name" value="ABC_TM1F"/>
    <property type="match status" value="1"/>
</dbReference>
<dbReference type="CDD" id="cd18577">
    <property type="entry name" value="ABC_6TM_Pgp_ABCB1_D1_like"/>
    <property type="match status" value="1"/>
</dbReference>
<feature type="region of interest" description="Disordered" evidence="7">
    <location>
        <begin position="1"/>
        <end position="53"/>
    </location>
</feature>
<dbReference type="OrthoDB" id="6500128at2759"/>
<keyword evidence="6 8" id="KW-0472">Membrane</keyword>
<evidence type="ECO:0000256" key="1">
    <source>
        <dbReference type="ARBA" id="ARBA00004141"/>
    </source>
</evidence>
<comment type="subcellular location">
    <subcellularLocation>
        <location evidence="1">Membrane</location>
        <topology evidence="1">Multi-pass membrane protein</topology>
    </subcellularLocation>
</comment>
<feature type="transmembrane region" description="Helical" evidence="8">
    <location>
        <begin position="121"/>
        <end position="143"/>
    </location>
</feature>
<dbReference type="EMBL" id="BSXW01002290">
    <property type="protein sequence ID" value="GMF41723.1"/>
    <property type="molecule type" value="Genomic_DNA"/>
</dbReference>
<feature type="transmembrane region" description="Helical" evidence="8">
    <location>
        <begin position="301"/>
        <end position="324"/>
    </location>
</feature>
<keyword evidence="11" id="KW-1185">Reference proteome</keyword>
<comment type="caution">
    <text evidence="10">The sequence shown here is derived from an EMBL/GenBank/DDBJ whole genome shotgun (WGS) entry which is preliminary data.</text>
</comment>
<feature type="transmembrane region" description="Helical" evidence="8">
    <location>
        <begin position="336"/>
        <end position="353"/>
    </location>
</feature>
<reference evidence="10" key="1">
    <citation type="submission" date="2023-04" db="EMBL/GenBank/DDBJ databases">
        <title>Phytophthora lilii NBRC 32176.</title>
        <authorList>
            <person name="Ichikawa N."/>
            <person name="Sato H."/>
            <person name="Tonouchi N."/>
        </authorList>
    </citation>
    <scope>NUCLEOTIDE SEQUENCE</scope>
    <source>
        <strain evidence="10">NBRC 32176</strain>
    </source>
</reference>
<dbReference type="GO" id="GO:0090374">
    <property type="term" value="P:oligopeptide export from mitochondrion"/>
    <property type="evidence" value="ECO:0007669"/>
    <property type="project" value="TreeGrafter"/>
</dbReference>
<keyword evidence="3 8" id="KW-0812">Transmembrane</keyword>
<gene>
    <name evidence="10" type="ORF">Plil01_001671200</name>
</gene>
<evidence type="ECO:0000256" key="4">
    <source>
        <dbReference type="ARBA" id="ARBA00022737"/>
    </source>
</evidence>
<feature type="transmembrane region" description="Helical" evidence="8">
    <location>
        <begin position="221"/>
        <end position="241"/>
    </location>
</feature>
<feature type="domain" description="ABC transmembrane type-1" evidence="9">
    <location>
        <begin position="77"/>
        <end position="362"/>
    </location>
</feature>
<feature type="transmembrane region" description="Helical" evidence="8">
    <location>
        <begin position="198"/>
        <end position="215"/>
    </location>
</feature>
<feature type="compositionally biased region" description="Polar residues" evidence="7">
    <location>
        <begin position="16"/>
        <end position="30"/>
    </location>
</feature>
<dbReference type="SUPFAM" id="SSF90123">
    <property type="entry name" value="ABC transporter transmembrane region"/>
    <property type="match status" value="1"/>
</dbReference>
<dbReference type="GO" id="GO:0015421">
    <property type="term" value="F:ABC-type oligopeptide transporter activity"/>
    <property type="evidence" value="ECO:0007669"/>
    <property type="project" value="TreeGrafter"/>
</dbReference>
<evidence type="ECO:0000256" key="3">
    <source>
        <dbReference type="ARBA" id="ARBA00022692"/>
    </source>
</evidence>
<proteinExistence type="predicted"/>
<evidence type="ECO:0000313" key="11">
    <source>
        <dbReference type="Proteomes" id="UP001165083"/>
    </source>
</evidence>
<keyword evidence="2" id="KW-0813">Transport</keyword>
<dbReference type="InterPro" id="IPR011527">
    <property type="entry name" value="ABC1_TM_dom"/>
</dbReference>
<dbReference type="PANTHER" id="PTHR43394">
    <property type="entry name" value="ATP-DEPENDENT PERMEASE MDL1, MITOCHONDRIAL"/>
    <property type="match status" value="1"/>
</dbReference>
<keyword evidence="4" id="KW-0677">Repeat</keyword>
<evidence type="ECO:0000313" key="10">
    <source>
        <dbReference type="EMBL" id="GMF41723.1"/>
    </source>
</evidence>
<dbReference type="AlphaFoldDB" id="A0A9W6XL50"/>
<evidence type="ECO:0000256" key="5">
    <source>
        <dbReference type="ARBA" id="ARBA00022989"/>
    </source>
</evidence>
<dbReference type="GO" id="GO:0005524">
    <property type="term" value="F:ATP binding"/>
    <property type="evidence" value="ECO:0007669"/>
    <property type="project" value="InterPro"/>
</dbReference>
<dbReference type="InterPro" id="IPR039421">
    <property type="entry name" value="Type_1_exporter"/>
</dbReference>
<dbReference type="GO" id="GO:0005743">
    <property type="term" value="C:mitochondrial inner membrane"/>
    <property type="evidence" value="ECO:0007669"/>
    <property type="project" value="TreeGrafter"/>
</dbReference>
<name>A0A9W6XL50_9STRA</name>
<dbReference type="FunFam" id="1.20.1560.10:FF:000302">
    <property type="entry name" value="Uncharacterized protein"/>
    <property type="match status" value="1"/>
</dbReference>
<dbReference type="Gene3D" id="1.20.1560.10">
    <property type="entry name" value="ABC transporter type 1, transmembrane domain"/>
    <property type="match status" value="1"/>
</dbReference>
<dbReference type="Proteomes" id="UP001165083">
    <property type="component" value="Unassembled WGS sequence"/>
</dbReference>
<organism evidence="10 11">
    <name type="scientific">Phytophthora lilii</name>
    <dbReference type="NCBI Taxonomy" id="2077276"/>
    <lineage>
        <taxon>Eukaryota</taxon>
        <taxon>Sar</taxon>
        <taxon>Stramenopiles</taxon>
        <taxon>Oomycota</taxon>
        <taxon>Peronosporomycetes</taxon>
        <taxon>Peronosporales</taxon>
        <taxon>Peronosporaceae</taxon>
        <taxon>Phytophthora</taxon>
    </lineage>
</organism>
<evidence type="ECO:0000256" key="6">
    <source>
        <dbReference type="ARBA" id="ARBA00023136"/>
    </source>
</evidence>
<dbReference type="Pfam" id="PF00664">
    <property type="entry name" value="ABC_membrane"/>
    <property type="match status" value="1"/>
</dbReference>
<feature type="transmembrane region" description="Helical" evidence="8">
    <location>
        <begin position="74"/>
        <end position="101"/>
    </location>
</feature>
<protein>
    <submittedName>
        <fullName evidence="10">Unnamed protein product</fullName>
    </submittedName>
</protein>
<evidence type="ECO:0000259" key="9">
    <source>
        <dbReference type="PROSITE" id="PS50929"/>
    </source>
</evidence>
<sequence>MAPPPLKTDEAEGPSTDYTRVVTPTSSLKITNDYKAPSDAEEDNGQVSDTKNDEQIETVAFSELYRYASPMDKALLAVGVVMAGIGGALFSCMSLVFGNAINAFAQADGGVDRDAVNSAALDFFLISVALFVTDYSSGVLFAYTAERQMKELRAEVLRHLLYLDISWYDKVDPLQLSSRLTGDTVKVKVGMGQKLGDAVRFTCQFFAGYIIGFVRGWDISLAMSCLMPFMVVSMGVLLKIMQKRAVHSQQMYAEAGAVAEETLGSIRTVSSLNAEKRAIDKYNERALAAEETNIEVGKLSAIAFGFFIGCVWLMYAVGLWYGGAKVARAKATPSDVFQAFFGILLGTMSLGQIKPNISAIAEAKGAAAEVYKILETSSTIDASKEDIGDKPTSCAGRIQALNVNFTYPSRPDHTHRTAREILRSKRRFHPAGRT</sequence>
<evidence type="ECO:0000256" key="2">
    <source>
        <dbReference type="ARBA" id="ARBA00022448"/>
    </source>
</evidence>
<accession>A0A9W6XL50</accession>
<evidence type="ECO:0000256" key="8">
    <source>
        <dbReference type="SAM" id="Phobius"/>
    </source>
</evidence>
<dbReference type="PANTHER" id="PTHR43394:SF11">
    <property type="entry name" value="ATP-BINDING CASSETTE TRANSPORTER"/>
    <property type="match status" value="1"/>
</dbReference>
<evidence type="ECO:0000256" key="7">
    <source>
        <dbReference type="SAM" id="MobiDB-lite"/>
    </source>
</evidence>
<dbReference type="InterPro" id="IPR036640">
    <property type="entry name" value="ABC1_TM_sf"/>
</dbReference>